<evidence type="ECO:0000313" key="3">
    <source>
        <dbReference type="Proteomes" id="UP000566813"/>
    </source>
</evidence>
<dbReference type="Gene3D" id="3.40.830.10">
    <property type="entry name" value="LigB-like"/>
    <property type="match status" value="1"/>
</dbReference>
<feature type="domain" description="Extradiol ring-cleavage dioxygenase class III enzyme subunit B" evidence="1">
    <location>
        <begin position="81"/>
        <end position="321"/>
    </location>
</feature>
<dbReference type="InterPro" id="IPR004183">
    <property type="entry name" value="Xdiol_dOase_suB"/>
</dbReference>
<comment type="caution">
    <text evidence="2">The sequence shown here is derived from an EMBL/GenBank/DDBJ whole genome shotgun (WGS) entry which is preliminary data.</text>
</comment>
<dbReference type="GO" id="GO:0016702">
    <property type="term" value="F:oxidoreductase activity, acting on single donors with incorporation of molecular oxygen, incorporation of two atoms of oxygen"/>
    <property type="evidence" value="ECO:0007669"/>
    <property type="project" value="UniProtKB-ARBA"/>
</dbReference>
<keyword evidence="3" id="KW-1185">Reference proteome</keyword>
<dbReference type="AlphaFoldDB" id="A0A7X1FTD7"/>
<organism evidence="2 3">
    <name type="scientific">Novosphingobium flavum</name>
    <dbReference type="NCBI Taxonomy" id="1778672"/>
    <lineage>
        <taxon>Bacteria</taxon>
        <taxon>Pseudomonadati</taxon>
        <taxon>Pseudomonadota</taxon>
        <taxon>Alphaproteobacteria</taxon>
        <taxon>Sphingomonadales</taxon>
        <taxon>Sphingomonadaceae</taxon>
        <taxon>Novosphingobium</taxon>
    </lineage>
</organism>
<evidence type="ECO:0000313" key="2">
    <source>
        <dbReference type="EMBL" id="MBC2666649.1"/>
    </source>
</evidence>
<dbReference type="GO" id="GO:0008198">
    <property type="term" value="F:ferrous iron binding"/>
    <property type="evidence" value="ECO:0007669"/>
    <property type="project" value="InterPro"/>
</dbReference>
<proteinExistence type="predicted"/>
<dbReference type="Proteomes" id="UP000566813">
    <property type="component" value="Unassembled WGS sequence"/>
</dbReference>
<sequence>MASIILGIGTSQNSLASVPGRDWHIRGKLDAERGWFFRPDGSQVSYDQLAAEAGDRFKDYLAEPYLDELTGLISAAQRRLAQAISRARLDVLVVVGDDQGELLDRSNMPAVAIYNGAELANGKAVTGFPEWQKRWREAAALDPARHYPGAPDFANDLIGRLIEREIDVSVVNRPAADGKGIGHSWAFVANRLMVGVDVPIVPVIINTWYGPNVPTPARCFAIGQAIRAAIENDPRDLRVGIAAAGGLSHTLLNEELDRSVIAALQTGDAEVLTTLPRKALSGGSAQILDWIVMAGAVSGLANKWIDYFPAYRSLGGTGAGLAFAAWS</sequence>
<gene>
    <name evidence="2" type="ORF">H7F51_14085</name>
</gene>
<evidence type="ECO:0000259" key="1">
    <source>
        <dbReference type="Pfam" id="PF02900"/>
    </source>
</evidence>
<name>A0A7X1FTD7_9SPHN</name>
<accession>A0A7X1FTD7</accession>
<dbReference type="Pfam" id="PF02900">
    <property type="entry name" value="LigB"/>
    <property type="match status" value="1"/>
</dbReference>
<dbReference type="SUPFAM" id="SSF53213">
    <property type="entry name" value="LigB-like"/>
    <property type="match status" value="1"/>
</dbReference>
<dbReference type="RefSeq" id="WP_185664953.1">
    <property type="nucleotide sequence ID" value="NZ_JACLAW010000011.1"/>
</dbReference>
<protein>
    <recommendedName>
        <fullName evidence="1">Extradiol ring-cleavage dioxygenase class III enzyme subunit B domain-containing protein</fullName>
    </recommendedName>
</protein>
<reference evidence="2 3" key="1">
    <citation type="submission" date="2020-08" db="EMBL/GenBank/DDBJ databases">
        <title>The genome sequence of type strain Novosphingobium flavum NBRC 111647.</title>
        <authorList>
            <person name="Liu Y."/>
        </authorList>
    </citation>
    <scope>NUCLEOTIDE SEQUENCE [LARGE SCALE GENOMIC DNA]</scope>
    <source>
        <strain evidence="2 3">NBRC 111647</strain>
    </source>
</reference>
<dbReference type="EMBL" id="JACLAW010000011">
    <property type="protein sequence ID" value="MBC2666649.1"/>
    <property type="molecule type" value="Genomic_DNA"/>
</dbReference>